<sequence length="99" mass="11016">MLDLTQTLMVLVVVILTAVMTVIGVQMIFILRDFRLVLQKLAGLVDRTEMILSGMIQPFTGVGGLVEGIKQGVGVIEKLSEILGRHKQTTEVEDYMERQ</sequence>
<keyword evidence="1" id="KW-1133">Transmembrane helix</keyword>
<accession>A0A0G1TFP5</accession>
<proteinExistence type="predicted"/>
<dbReference type="AlphaFoldDB" id="A0A0G1TFP5"/>
<gene>
    <name evidence="2" type="ORF">UY08_C0015G0004</name>
</gene>
<name>A0A0G1TFP5_9BACT</name>
<evidence type="ECO:0000313" key="2">
    <source>
        <dbReference type="EMBL" id="KKU80612.1"/>
    </source>
</evidence>
<evidence type="ECO:0000256" key="1">
    <source>
        <dbReference type="SAM" id="Phobius"/>
    </source>
</evidence>
<protein>
    <submittedName>
        <fullName evidence="2">Uncharacterized protein</fullName>
    </submittedName>
</protein>
<organism evidence="2 3">
    <name type="scientific">Candidatus Gottesmanbacteria bacterium GW2011_GWA1_47_8</name>
    <dbReference type="NCBI Taxonomy" id="1618438"/>
    <lineage>
        <taxon>Bacteria</taxon>
        <taxon>Candidatus Gottesmaniibacteriota</taxon>
    </lineage>
</organism>
<reference evidence="2 3" key="1">
    <citation type="journal article" date="2015" name="Nature">
        <title>rRNA introns, odd ribosomes, and small enigmatic genomes across a large radiation of phyla.</title>
        <authorList>
            <person name="Brown C.T."/>
            <person name="Hug L.A."/>
            <person name="Thomas B.C."/>
            <person name="Sharon I."/>
            <person name="Castelle C.J."/>
            <person name="Singh A."/>
            <person name="Wilkins M.J."/>
            <person name="Williams K.H."/>
            <person name="Banfield J.F."/>
        </authorList>
    </citation>
    <scope>NUCLEOTIDE SEQUENCE [LARGE SCALE GENOMIC DNA]</scope>
</reference>
<keyword evidence="1" id="KW-0472">Membrane</keyword>
<dbReference type="Proteomes" id="UP000034212">
    <property type="component" value="Unassembled WGS sequence"/>
</dbReference>
<feature type="transmembrane region" description="Helical" evidence="1">
    <location>
        <begin position="6"/>
        <end position="31"/>
    </location>
</feature>
<comment type="caution">
    <text evidence="2">The sequence shown here is derived from an EMBL/GenBank/DDBJ whole genome shotgun (WGS) entry which is preliminary data.</text>
</comment>
<dbReference type="EMBL" id="LCOQ01000015">
    <property type="protein sequence ID" value="KKU80612.1"/>
    <property type="molecule type" value="Genomic_DNA"/>
</dbReference>
<keyword evidence="1" id="KW-0812">Transmembrane</keyword>
<evidence type="ECO:0000313" key="3">
    <source>
        <dbReference type="Proteomes" id="UP000034212"/>
    </source>
</evidence>